<feature type="non-terminal residue" evidence="1">
    <location>
        <position position="81"/>
    </location>
</feature>
<dbReference type="EMBL" id="BKCJ011873912">
    <property type="protein sequence ID" value="GFD60136.1"/>
    <property type="molecule type" value="Genomic_DNA"/>
</dbReference>
<organism evidence="1">
    <name type="scientific">Tanacetum cinerariifolium</name>
    <name type="common">Dalmatian daisy</name>
    <name type="synonym">Chrysanthemum cinerariifolium</name>
    <dbReference type="NCBI Taxonomy" id="118510"/>
    <lineage>
        <taxon>Eukaryota</taxon>
        <taxon>Viridiplantae</taxon>
        <taxon>Streptophyta</taxon>
        <taxon>Embryophyta</taxon>
        <taxon>Tracheophyta</taxon>
        <taxon>Spermatophyta</taxon>
        <taxon>Magnoliopsida</taxon>
        <taxon>eudicotyledons</taxon>
        <taxon>Gunneridae</taxon>
        <taxon>Pentapetalae</taxon>
        <taxon>asterids</taxon>
        <taxon>campanulids</taxon>
        <taxon>Asterales</taxon>
        <taxon>Asteraceae</taxon>
        <taxon>Asteroideae</taxon>
        <taxon>Anthemideae</taxon>
        <taxon>Anthemidinae</taxon>
        <taxon>Tanacetum</taxon>
    </lineage>
</organism>
<comment type="caution">
    <text evidence="1">The sequence shown here is derived from an EMBL/GenBank/DDBJ whole genome shotgun (WGS) entry which is preliminary data.</text>
</comment>
<gene>
    <name evidence="1" type="ORF">Tci_932105</name>
</gene>
<accession>A0A699XQF1</accession>
<evidence type="ECO:0000313" key="1">
    <source>
        <dbReference type="EMBL" id="GFD60136.1"/>
    </source>
</evidence>
<dbReference type="AlphaFoldDB" id="A0A699XQF1"/>
<sequence length="81" mass="8674">GLQELAQARPEPGVCDGWLWGFEFLAGNVVAWVGPGFDGEFAELCGDFGEDAVHTHTWVFRVPDLDAVAVEVDGVELGLAD</sequence>
<feature type="non-terminal residue" evidence="1">
    <location>
        <position position="1"/>
    </location>
</feature>
<name>A0A699XQF1_TANCI</name>
<reference evidence="1" key="1">
    <citation type="journal article" date="2019" name="Sci. Rep.">
        <title>Draft genome of Tanacetum cinerariifolium, the natural source of mosquito coil.</title>
        <authorList>
            <person name="Yamashiro T."/>
            <person name="Shiraishi A."/>
            <person name="Satake H."/>
            <person name="Nakayama K."/>
        </authorList>
    </citation>
    <scope>NUCLEOTIDE SEQUENCE</scope>
</reference>
<protein>
    <submittedName>
        <fullName evidence="1">Uncharacterized protein</fullName>
    </submittedName>
</protein>
<proteinExistence type="predicted"/>